<evidence type="ECO:0000313" key="2">
    <source>
        <dbReference type="EMBL" id="AMR79461.1"/>
    </source>
</evidence>
<organism evidence="2 3">
    <name type="scientific">Cupriavidus nantongensis</name>
    <dbReference type="NCBI Taxonomy" id="1796606"/>
    <lineage>
        <taxon>Bacteria</taxon>
        <taxon>Pseudomonadati</taxon>
        <taxon>Pseudomonadota</taxon>
        <taxon>Betaproteobacteria</taxon>
        <taxon>Burkholderiales</taxon>
        <taxon>Burkholderiaceae</taxon>
        <taxon>Cupriavidus</taxon>
    </lineage>
</organism>
<gene>
    <name evidence="2" type="ORF">A2G96_17885</name>
</gene>
<dbReference type="AlphaFoldDB" id="A0A142JMZ9"/>
<sequence>MSEANKTAFIWTANGVVSAVTFPGEQVSVPGVLTAEVDVAEIVGVGEVWPPVKADKAPKTPKATGAKKPKADAA</sequence>
<reference evidence="2 3" key="1">
    <citation type="submission" date="2016-03" db="EMBL/GenBank/DDBJ databases">
        <title>Complete genome sequence of a novel chlorpyrifos degrading bacterium, Cupriavidus nantongensis sp. X1.</title>
        <authorList>
            <person name="Fang L."/>
        </authorList>
    </citation>
    <scope>NUCLEOTIDE SEQUENCE [LARGE SCALE GENOMIC DNA]</scope>
    <source>
        <strain evidence="2 3">X1</strain>
    </source>
</reference>
<feature type="region of interest" description="Disordered" evidence="1">
    <location>
        <begin position="51"/>
        <end position="74"/>
    </location>
</feature>
<dbReference type="EMBL" id="CP014844">
    <property type="protein sequence ID" value="AMR79461.1"/>
    <property type="molecule type" value="Genomic_DNA"/>
</dbReference>
<dbReference type="Proteomes" id="UP000075238">
    <property type="component" value="Chromosome 1"/>
</dbReference>
<keyword evidence="3" id="KW-1185">Reference proteome</keyword>
<dbReference type="KEGG" id="cnan:A2G96_17885"/>
<evidence type="ECO:0000256" key="1">
    <source>
        <dbReference type="SAM" id="MobiDB-lite"/>
    </source>
</evidence>
<protein>
    <submittedName>
        <fullName evidence="2">Uncharacterized protein</fullName>
    </submittedName>
</protein>
<dbReference type="STRING" id="1796606.A2G96_17885"/>
<accession>A0A142JMZ9</accession>
<proteinExistence type="predicted"/>
<name>A0A142JMZ9_9BURK</name>
<evidence type="ECO:0000313" key="3">
    <source>
        <dbReference type="Proteomes" id="UP000075238"/>
    </source>
</evidence>
<dbReference type="RefSeq" id="WP_062801426.1">
    <property type="nucleotide sequence ID" value="NZ_CP014844.1"/>
</dbReference>